<sequence>MPLGNSASSGTGKLRTPEQEPAGFLGHLGGPKASQESLLEEGGES</sequence>
<organism evidence="2 3">
    <name type="scientific">Rattus norvegicus</name>
    <name type="common">Rat</name>
    <dbReference type="NCBI Taxonomy" id="10116"/>
    <lineage>
        <taxon>Eukaryota</taxon>
        <taxon>Metazoa</taxon>
        <taxon>Chordata</taxon>
        <taxon>Craniata</taxon>
        <taxon>Vertebrata</taxon>
        <taxon>Euteleostomi</taxon>
        <taxon>Mammalia</taxon>
        <taxon>Eutheria</taxon>
        <taxon>Euarchontoglires</taxon>
        <taxon>Glires</taxon>
        <taxon>Rodentia</taxon>
        <taxon>Myomorpha</taxon>
        <taxon>Muroidea</taxon>
        <taxon>Muridae</taxon>
        <taxon>Murinae</taxon>
        <taxon>Rattus</taxon>
    </lineage>
</organism>
<evidence type="ECO:0000313" key="3">
    <source>
        <dbReference type="Proteomes" id="UP000234681"/>
    </source>
</evidence>
<feature type="region of interest" description="Disordered" evidence="1">
    <location>
        <begin position="1"/>
        <end position="45"/>
    </location>
</feature>
<accession>A6J0V1</accession>
<evidence type="ECO:0000313" key="2">
    <source>
        <dbReference type="EMBL" id="EDM13540.1"/>
    </source>
</evidence>
<gene>
    <name evidence="2" type="ORF">rCG_21889</name>
</gene>
<name>A6J0V1_RAT</name>
<evidence type="ECO:0000256" key="1">
    <source>
        <dbReference type="SAM" id="MobiDB-lite"/>
    </source>
</evidence>
<dbReference type="AlphaFoldDB" id="A6J0V1"/>
<feature type="compositionally biased region" description="Polar residues" evidence="1">
    <location>
        <begin position="1"/>
        <end position="11"/>
    </location>
</feature>
<reference evidence="2 3" key="1">
    <citation type="submission" date="2005-07" db="EMBL/GenBank/DDBJ databases">
        <authorList>
            <person name="Mural R.J."/>
            <person name="Li P.W."/>
            <person name="Adams M.D."/>
            <person name="Amanatides P.G."/>
            <person name="Baden-Tillson H."/>
            <person name="Barnstead M."/>
            <person name="Chin S.H."/>
            <person name="Dew I."/>
            <person name="Evans C.A."/>
            <person name="Ferriera S."/>
            <person name="Flanigan M."/>
            <person name="Fosler C."/>
            <person name="Glodek A."/>
            <person name="Gu Z."/>
            <person name="Holt R.A."/>
            <person name="Jennings D."/>
            <person name="Kraft C.L."/>
            <person name="Lu F."/>
            <person name="Nguyen T."/>
            <person name="Nusskern D.R."/>
            <person name="Pfannkoch C.M."/>
            <person name="Sitter C."/>
            <person name="Sutton G.G."/>
            <person name="Venter J.C."/>
            <person name="Wang Z."/>
            <person name="Woodage T."/>
            <person name="Zheng X.H."/>
            <person name="Zhong F."/>
        </authorList>
    </citation>
    <scope>NUCLEOTIDE SEQUENCE [LARGE SCALE GENOMIC DNA]</scope>
    <source>
        <strain>BN</strain>
        <strain evidence="3">Sprague-Dawley</strain>
    </source>
</reference>
<protein>
    <submittedName>
        <fullName evidence="2">RCG21889</fullName>
    </submittedName>
</protein>
<dbReference type="EMBL" id="CH473973">
    <property type="protein sequence ID" value="EDM13540.1"/>
    <property type="molecule type" value="Genomic_DNA"/>
</dbReference>
<proteinExistence type="predicted"/>
<dbReference type="Proteomes" id="UP000234681">
    <property type="component" value="Chromosome 12"/>
</dbReference>